<accession>A0A0N5ASP7</accession>
<evidence type="ECO:0000313" key="2">
    <source>
        <dbReference type="Proteomes" id="UP000046393"/>
    </source>
</evidence>
<proteinExistence type="predicted"/>
<organism evidence="2 3">
    <name type="scientific">Syphacia muris</name>
    <dbReference type="NCBI Taxonomy" id="451379"/>
    <lineage>
        <taxon>Eukaryota</taxon>
        <taxon>Metazoa</taxon>
        <taxon>Ecdysozoa</taxon>
        <taxon>Nematoda</taxon>
        <taxon>Chromadorea</taxon>
        <taxon>Rhabditida</taxon>
        <taxon>Spirurina</taxon>
        <taxon>Oxyuridomorpha</taxon>
        <taxon>Oxyuroidea</taxon>
        <taxon>Oxyuridae</taxon>
        <taxon>Syphacia</taxon>
    </lineage>
</organism>
<name>A0A0N5ASP7_9BILA</name>
<feature type="region of interest" description="Disordered" evidence="1">
    <location>
        <begin position="140"/>
        <end position="166"/>
    </location>
</feature>
<dbReference type="Proteomes" id="UP000046393">
    <property type="component" value="Unplaced"/>
</dbReference>
<keyword evidence="2" id="KW-1185">Reference proteome</keyword>
<protein>
    <submittedName>
        <fullName evidence="3">C2H2-type domain-containing protein</fullName>
    </submittedName>
</protein>
<sequence length="182" mass="19460">MAHVARVATQLTTTPPTTSATMLSPSSVTSAALTTTSTPTTVASPSKSKQSVTPTCGDFTSTHSMSTTTTVSMASGEAQPEALSKSIKSQLVLECRNCSFETTDKAQAIEHMNQHQVELSDDKEIMLMDTEDNGSIYIVGGWEGGREEGGEGDEGEEREEELEEQKEGEGLCLCKFALDCRL</sequence>
<feature type="compositionally biased region" description="Low complexity" evidence="1">
    <location>
        <begin position="8"/>
        <end position="26"/>
    </location>
</feature>
<evidence type="ECO:0000313" key="3">
    <source>
        <dbReference type="WBParaSite" id="SMUV_0000782601-mRNA-1"/>
    </source>
</evidence>
<feature type="compositionally biased region" description="Acidic residues" evidence="1">
    <location>
        <begin position="150"/>
        <end position="166"/>
    </location>
</feature>
<dbReference type="AlphaFoldDB" id="A0A0N5ASP7"/>
<dbReference type="WBParaSite" id="SMUV_0000782601-mRNA-1">
    <property type="protein sequence ID" value="SMUV_0000782601-mRNA-1"/>
    <property type="gene ID" value="SMUV_0000782601"/>
</dbReference>
<feature type="region of interest" description="Disordered" evidence="1">
    <location>
        <begin position="1"/>
        <end position="26"/>
    </location>
</feature>
<reference evidence="3" key="1">
    <citation type="submission" date="2017-02" db="UniProtKB">
        <authorList>
            <consortium name="WormBaseParasite"/>
        </authorList>
    </citation>
    <scope>IDENTIFICATION</scope>
</reference>
<feature type="region of interest" description="Disordered" evidence="1">
    <location>
        <begin position="38"/>
        <end position="63"/>
    </location>
</feature>
<evidence type="ECO:0000256" key="1">
    <source>
        <dbReference type="SAM" id="MobiDB-lite"/>
    </source>
</evidence>